<dbReference type="HOGENOM" id="CLU_020626_8_0_10"/>
<evidence type="ECO:0000313" key="3">
    <source>
        <dbReference type="Proteomes" id="UP000004079"/>
    </source>
</evidence>
<dbReference type="Proteomes" id="UP000004079">
    <property type="component" value="Unassembled WGS sequence"/>
</dbReference>
<feature type="non-terminal residue" evidence="2">
    <location>
        <position position="269"/>
    </location>
</feature>
<dbReference type="PANTHER" id="PTHR35004">
    <property type="entry name" value="TRANSPOSASE RV3428C-RELATED"/>
    <property type="match status" value="1"/>
</dbReference>
<name>D1QUP6_9BACT</name>
<dbReference type="AlphaFoldDB" id="D1QUP6"/>
<dbReference type="InterPro" id="IPR036397">
    <property type="entry name" value="RNaseH_sf"/>
</dbReference>
<dbReference type="NCBIfam" id="NF033546">
    <property type="entry name" value="transpos_IS21"/>
    <property type="match status" value="1"/>
</dbReference>
<protein>
    <recommendedName>
        <fullName evidence="1">Integrase catalytic domain-containing protein</fullName>
    </recommendedName>
</protein>
<evidence type="ECO:0000313" key="2">
    <source>
        <dbReference type="EMBL" id="EFB30991.1"/>
    </source>
</evidence>
<dbReference type="InterPro" id="IPR012337">
    <property type="entry name" value="RNaseH-like_sf"/>
</dbReference>
<proteinExistence type="predicted"/>
<dbReference type="InterPro" id="IPR001584">
    <property type="entry name" value="Integrase_cat-core"/>
</dbReference>
<evidence type="ECO:0000259" key="1">
    <source>
        <dbReference type="PROSITE" id="PS50994"/>
    </source>
</evidence>
<dbReference type="PROSITE" id="PS50994">
    <property type="entry name" value="INTEGRASE"/>
    <property type="match status" value="1"/>
</dbReference>
<dbReference type="Gene3D" id="3.30.420.10">
    <property type="entry name" value="Ribonuclease H-like superfamily/Ribonuclease H"/>
    <property type="match status" value="1"/>
</dbReference>
<gene>
    <name evidence="2" type="ORF">HMPREF0971_02731</name>
</gene>
<sequence length="269" mass="30934">MQMNKRIKNILRCYAAGMGIKETASTFHTSRNTVRKYVRLFLSSRKSIDQLLSLSEEQLHEMFGGTESRRREPSSKRIELEALLPGYVSRLTRKGMSVRKLFKEYHSEYPDGLQLSSFKRAVRQYKFHIKVVGHVEHYAADQMYVDFAGDRLEVVDEMTGETKKAEVFVAILPFSHYTYCEAVWSQRKEDLIKGCENAMLYFEGAPAAIVPDNLKAAVTRSDRNEPVINDDFAAFAEHYGCAVYPARVRHPKDKALVENAVKLLYRSVY</sequence>
<dbReference type="STRING" id="649760.HMPREF0971_02731"/>
<feature type="domain" description="Integrase catalytic" evidence="1">
    <location>
        <begin position="132"/>
        <end position="269"/>
    </location>
</feature>
<reference evidence="2 3" key="1">
    <citation type="submission" date="2009-11" db="EMBL/GenBank/DDBJ databases">
        <authorList>
            <person name="Weinstock G."/>
            <person name="Sodergren E."/>
            <person name="Clifton S."/>
            <person name="Fulton L."/>
            <person name="Fulton B."/>
            <person name="Courtney L."/>
            <person name="Fronick C."/>
            <person name="Harrison M."/>
            <person name="Strong C."/>
            <person name="Farmer C."/>
            <person name="Delahaunty K."/>
            <person name="Markovic C."/>
            <person name="Hall O."/>
            <person name="Minx P."/>
            <person name="Tomlinson C."/>
            <person name="Mitreva M."/>
            <person name="Nelson J."/>
            <person name="Hou S."/>
            <person name="Wollam A."/>
            <person name="Pepin K.H."/>
            <person name="Johnson M."/>
            <person name="Bhonagiri V."/>
            <person name="Nash W.E."/>
            <person name="Warren W."/>
            <person name="Chinwalla A."/>
            <person name="Mardis E.R."/>
            <person name="Wilson R.K."/>
        </authorList>
    </citation>
    <scope>NUCLEOTIDE SEQUENCE [LARGE SCALE GENOMIC DNA]</scope>
    <source>
        <strain evidence="2 3">F0302</strain>
    </source>
</reference>
<organism evidence="2 3">
    <name type="scientific">Segatella oris F0302</name>
    <dbReference type="NCBI Taxonomy" id="649760"/>
    <lineage>
        <taxon>Bacteria</taxon>
        <taxon>Pseudomonadati</taxon>
        <taxon>Bacteroidota</taxon>
        <taxon>Bacteroidia</taxon>
        <taxon>Bacteroidales</taxon>
        <taxon>Prevotellaceae</taxon>
        <taxon>Segatella</taxon>
    </lineage>
</organism>
<dbReference type="SUPFAM" id="SSF53098">
    <property type="entry name" value="Ribonuclease H-like"/>
    <property type="match status" value="1"/>
</dbReference>
<dbReference type="GO" id="GO:0003676">
    <property type="term" value="F:nucleic acid binding"/>
    <property type="evidence" value="ECO:0007669"/>
    <property type="project" value="InterPro"/>
</dbReference>
<dbReference type="Pfam" id="PF00665">
    <property type="entry name" value="rve"/>
    <property type="match status" value="1"/>
</dbReference>
<dbReference type="PANTHER" id="PTHR35004:SF8">
    <property type="entry name" value="TRANSPOSASE RV3428C-RELATED"/>
    <property type="match status" value="1"/>
</dbReference>
<accession>D1QUP6</accession>
<dbReference type="GO" id="GO:0015074">
    <property type="term" value="P:DNA integration"/>
    <property type="evidence" value="ECO:0007669"/>
    <property type="project" value="InterPro"/>
</dbReference>
<dbReference type="EMBL" id="ACUZ02000048">
    <property type="protein sequence ID" value="EFB30991.1"/>
    <property type="molecule type" value="Genomic_DNA"/>
</dbReference>
<comment type="caution">
    <text evidence="2">The sequence shown here is derived from an EMBL/GenBank/DDBJ whole genome shotgun (WGS) entry which is preliminary data.</text>
</comment>